<dbReference type="OrthoDB" id="3561359at2759"/>
<evidence type="ECO:0000259" key="7">
    <source>
        <dbReference type="PROSITE" id="PS50850"/>
    </source>
</evidence>
<evidence type="ECO:0000256" key="1">
    <source>
        <dbReference type="ARBA" id="ARBA00004141"/>
    </source>
</evidence>
<dbReference type="PANTHER" id="PTHR23502:SF7">
    <property type="entry name" value="DRUG_PROTON ANTIPORTER YHK8-RELATED"/>
    <property type="match status" value="1"/>
</dbReference>
<feature type="transmembrane region" description="Helical" evidence="6">
    <location>
        <begin position="179"/>
        <end position="197"/>
    </location>
</feature>
<dbReference type="STRING" id="181874.A0A409W933"/>
<dbReference type="Gene3D" id="1.20.1720.10">
    <property type="entry name" value="Multidrug resistance protein D"/>
    <property type="match status" value="1"/>
</dbReference>
<reference evidence="8 9" key="1">
    <citation type="journal article" date="2018" name="Evol. Lett.">
        <title>Horizontal gene cluster transfer increased hallucinogenic mushroom diversity.</title>
        <authorList>
            <person name="Reynolds H.T."/>
            <person name="Vijayakumar V."/>
            <person name="Gluck-Thaler E."/>
            <person name="Korotkin H.B."/>
            <person name="Matheny P.B."/>
            <person name="Slot J.C."/>
        </authorList>
    </citation>
    <scope>NUCLEOTIDE SEQUENCE [LARGE SCALE GENOMIC DNA]</scope>
    <source>
        <strain evidence="8 9">2629</strain>
    </source>
</reference>
<evidence type="ECO:0000256" key="6">
    <source>
        <dbReference type="SAM" id="Phobius"/>
    </source>
</evidence>
<keyword evidence="3 6" id="KW-1133">Transmembrane helix</keyword>
<dbReference type="Pfam" id="PF07690">
    <property type="entry name" value="MFS_1"/>
    <property type="match status" value="1"/>
</dbReference>
<dbReference type="InParanoid" id="A0A409W933"/>
<comment type="caution">
    <text evidence="8">The sequence shown here is derived from an EMBL/GenBank/DDBJ whole genome shotgun (WGS) entry which is preliminary data.</text>
</comment>
<feature type="transmembrane region" description="Helical" evidence="6">
    <location>
        <begin position="119"/>
        <end position="138"/>
    </location>
</feature>
<dbReference type="SUPFAM" id="SSF103473">
    <property type="entry name" value="MFS general substrate transporter"/>
    <property type="match status" value="1"/>
</dbReference>
<dbReference type="GO" id="GO:0022857">
    <property type="term" value="F:transmembrane transporter activity"/>
    <property type="evidence" value="ECO:0007669"/>
    <property type="project" value="InterPro"/>
</dbReference>
<comment type="subcellular location">
    <subcellularLocation>
        <location evidence="1">Membrane</location>
        <topology evidence="1">Multi-pass membrane protein</topology>
    </subcellularLocation>
</comment>
<feature type="region of interest" description="Disordered" evidence="5">
    <location>
        <begin position="1"/>
        <end position="29"/>
    </location>
</feature>
<sequence length="261" mass="27848">MSAEVQPADRVPLSYEKQGKTTHSEPAQEHDPFQVVLDDHELPRHLSLMRKWTAVFTVSTAALCVATASSVAAFTEDGVALTFNVGHEVTILTISFFIEGLGLGPLVMGPLSELYGRNLIYRASYTVYFALTWAVAFAPNIAVHLIFRFFTGFAGSAFLSVAGGSVSDLFSDATVANPMAFYTMCPFIGPVLGPLISGPIAASAMASNSAMRSSFAAAFPLFAAPMYHRLGTVGATALLAGLTTLMIPLPYAPVILLYERI</sequence>
<keyword evidence="2 6" id="KW-0812">Transmembrane</keyword>
<evidence type="ECO:0000256" key="4">
    <source>
        <dbReference type="ARBA" id="ARBA00023136"/>
    </source>
</evidence>
<proteinExistence type="predicted"/>
<keyword evidence="9" id="KW-1185">Reference proteome</keyword>
<dbReference type="EMBL" id="NHTK01005708">
    <property type="protein sequence ID" value="PPQ75012.1"/>
    <property type="molecule type" value="Genomic_DNA"/>
</dbReference>
<evidence type="ECO:0000256" key="3">
    <source>
        <dbReference type="ARBA" id="ARBA00022989"/>
    </source>
</evidence>
<feature type="transmembrane region" description="Helical" evidence="6">
    <location>
        <begin position="86"/>
        <end position="107"/>
    </location>
</feature>
<keyword evidence="4 6" id="KW-0472">Membrane</keyword>
<dbReference type="AlphaFoldDB" id="A0A409W933"/>
<evidence type="ECO:0000313" key="8">
    <source>
        <dbReference type="EMBL" id="PPQ75012.1"/>
    </source>
</evidence>
<evidence type="ECO:0000256" key="5">
    <source>
        <dbReference type="SAM" id="MobiDB-lite"/>
    </source>
</evidence>
<accession>A0A409W933</accession>
<dbReference type="Proteomes" id="UP000284842">
    <property type="component" value="Unassembled WGS sequence"/>
</dbReference>
<feature type="transmembrane region" description="Helical" evidence="6">
    <location>
        <begin position="145"/>
        <end position="167"/>
    </location>
</feature>
<evidence type="ECO:0000313" key="9">
    <source>
        <dbReference type="Proteomes" id="UP000284842"/>
    </source>
</evidence>
<protein>
    <recommendedName>
        <fullName evidence="7">Major facilitator superfamily (MFS) profile domain-containing protein</fullName>
    </recommendedName>
</protein>
<dbReference type="GO" id="GO:0005886">
    <property type="term" value="C:plasma membrane"/>
    <property type="evidence" value="ECO:0007669"/>
    <property type="project" value="TreeGrafter"/>
</dbReference>
<dbReference type="InterPro" id="IPR036259">
    <property type="entry name" value="MFS_trans_sf"/>
</dbReference>
<feature type="transmembrane region" description="Helical" evidence="6">
    <location>
        <begin position="52"/>
        <end position="74"/>
    </location>
</feature>
<dbReference type="InterPro" id="IPR020846">
    <property type="entry name" value="MFS_dom"/>
</dbReference>
<organism evidence="8 9">
    <name type="scientific">Panaeolus cyanescens</name>
    <dbReference type="NCBI Taxonomy" id="181874"/>
    <lineage>
        <taxon>Eukaryota</taxon>
        <taxon>Fungi</taxon>
        <taxon>Dikarya</taxon>
        <taxon>Basidiomycota</taxon>
        <taxon>Agaricomycotina</taxon>
        <taxon>Agaricomycetes</taxon>
        <taxon>Agaricomycetidae</taxon>
        <taxon>Agaricales</taxon>
        <taxon>Agaricineae</taxon>
        <taxon>Galeropsidaceae</taxon>
        <taxon>Panaeolus</taxon>
    </lineage>
</organism>
<feature type="compositionally biased region" description="Basic and acidic residues" evidence="5">
    <location>
        <begin position="17"/>
        <end position="29"/>
    </location>
</feature>
<evidence type="ECO:0000256" key="2">
    <source>
        <dbReference type="ARBA" id="ARBA00022692"/>
    </source>
</evidence>
<feature type="domain" description="Major facilitator superfamily (MFS) profile" evidence="7">
    <location>
        <begin position="54"/>
        <end position="261"/>
    </location>
</feature>
<dbReference type="PANTHER" id="PTHR23502">
    <property type="entry name" value="MAJOR FACILITATOR SUPERFAMILY"/>
    <property type="match status" value="1"/>
</dbReference>
<name>A0A409W933_9AGAR</name>
<dbReference type="PROSITE" id="PS50850">
    <property type="entry name" value="MFS"/>
    <property type="match status" value="1"/>
</dbReference>
<gene>
    <name evidence="8" type="ORF">CVT24_010396</name>
</gene>
<feature type="transmembrane region" description="Helical" evidence="6">
    <location>
        <begin position="233"/>
        <end position="258"/>
    </location>
</feature>
<dbReference type="InterPro" id="IPR011701">
    <property type="entry name" value="MFS"/>
</dbReference>